<gene>
    <name evidence="2" type="ORF">AMS66_05285</name>
</gene>
<keyword evidence="1" id="KW-0812">Transmembrane</keyword>
<proteinExistence type="predicted"/>
<feature type="transmembrane region" description="Helical" evidence="1">
    <location>
        <begin position="170"/>
        <end position="193"/>
    </location>
</feature>
<dbReference type="RefSeq" id="WP_053779789.1">
    <property type="nucleotide sequence ID" value="NZ_LITU01000036.1"/>
</dbReference>
<keyword evidence="1" id="KW-1133">Transmembrane helix</keyword>
<dbReference type="Proteomes" id="UP000037688">
    <property type="component" value="Unassembled WGS sequence"/>
</dbReference>
<dbReference type="AlphaFoldDB" id="A0A0M9BRG7"/>
<organism evidence="2 3">
    <name type="scientific">Paenibacillus xylanivorans</name>
    <dbReference type="NCBI Taxonomy" id="1705561"/>
    <lineage>
        <taxon>Bacteria</taxon>
        <taxon>Bacillati</taxon>
        <taxon>Bacillota</taxon>
        <taxon>Bacilli</taxon>
        <taxon>Bacillales</taxon>
        <taxon>Paenibacillaceae</taxon>
        <taxon>Paenibacillus</taxon>
    </lineage>
</organism>
<evidence type="ECO:0000256" key="1">
    <source>
        <dbReference type="SAM" id="Phobius"/>
    </source>
</evidence>
<reference evidence="2 3" key="1">
    <citation type="submission" date="2015-08" db="EMBL/GenBank/DDBJ databases">
        <title>Draft genome sequence of cellulolytic and xylanolytic Paenibacillus sp. A59, isolated from a decaying forest soil from Patagonia, Argentina.</title>
        <authorList>
            <person name="Ghio S."/>
            <person name="Caceres A.M."/>
            <person name="Talia P."/>
            <person name="Grasso D."/>
            <person name="Campos E."/>
        </authorList>
    </citation>
    <scope>NUCLEOTIDE SEQUENCE [LARGE SCALE GENOMIC DNA]</scope>
    <source>
        <strain evidence="2 3">A59</strain>
    </source>
</reference>
<name>A0A0M9BRG7_9BACL</name>
<evidence type="ECO:0000313" key="2">
    <source>
        <dbReference type="EMBL" id="KOY17660.1"/>
    </source>
</evidence>
<dbReference type="Pfam" id="PF12730">
    <property type="entry name" value="ABC2_membrane_4"/>
    <property type="match status" value="1"/>
</dbReference>
<dbReference type="EMBL" id="LITU01000036">
    <property type="protein sequence ID" value="KOY17660.1"/>
    <property type="molecule type" value="Genomic_DNA"/>
</dbReference>
<comment type="caution">
    <text evidence="2">The sequence shown here is derived from an EMBL/GenBank/DDBJ whole genome shotgun (WGS) entry which is preliminary data.</text>
</comment>
<feature type="transmembrane region" description="Helical" evidence="1">
    <location>
        <begin position="54"/>
        <end position="77"/>
    </location>
</feature>
<dbReference type="PATRIC" id="fig|1705561.3.peg.754"/>
<accession>A0A0M9BRG7</accession>
<feature type="transmembrane region" description="Helical" evidence="1">
    <location>
        <begin position="98"/>
        <end position="122"/>
    </location>
</feature>
<protein>
    <recommendedName>
        <fullName evidence="4">ABC transporter permease</fullName>
    </recommendedName>
</protein>
<keyword evidence="1" id="KW-0472">Membrane</keyword>
<feature type="transmembrane region" description="Helical" evidence="1">
    <location>
        <begin position="142"/>
        <end position="163"/>
    </location>
</feature>
<evidence type="ECO:0008006" key="4">
    <source>
        <dbReference type="Google" id="ProtNLM"/>
    </source>
</evidence>
<evidence type="ECO:0000313" key="3">
    <source>
        <dbReference type="Proteomes" id="UP000037688"/>
    </source>
</evidence>
<sequence>MSFATTYFRILSSERLKMGKSPVWLLVLLSPLIALLIGLLSTPSGQWSVLMGSMIFLHGLLLLPILTGVFTSFVCRFEHAGGGWKQMLVLPLTRTGVYAGKLTIVILLLAGTQLLLLGSILLAGTIQGMTDPIPWGLLTGKLLLGLFACVPLAALQMFVSLVWSSFAAPLALNFALTVPNILIINSKTFGPYYPWAQPMILMTPIEGGGFGAYNVPLGTMLAVVGGSAVLFILIGVLYFRQKEI</sequence>
<feature type="transmembrane region" description="Helical" evidence="1">
    <location>
        <begin position="213"/>
        <end position="239"/>
    </location>
</feature>
<dbReference type="OrthoDB" id="9781996at2"/>
<dbReference type="CDD" id="cd21809">
    <property type="entry name" value="ABC-2_lan_permease-like"/>
    <property type="match status" value="1"/>
</dbReference>
<keyword evidence="3" id="KW-1185">Reference proteome</keyword>
<feature type="transmembrane region" description="Helical" evidence="1">
    <location>
        <begin position="21"/>
        <end position="42"/>
    </location>
</feature>